<name>A0ABT6UGW7_9GAMM</name>
<keyword evidence="2" id="KW-1185">Reference proteome</keyword>
<dbReference type="RefSeq" id="WP_282679985.1">
    <property type="nucleotide sequence ID" value="NZ_JAOTLW010000025.1"/>
</dbReference>
<dbReference type="Proteomes" id="UP001159075">
    <property type="component" value="Unassembled WGS sequence"/>
</dbReference>
<sequence>MIKQNAKWIVLAIVAVPVLIFSVGPMLSGSDIPIQEISTYSEETVYQSTMASPMVVEAPPQPVVVTPPVDMSIELDRNALAVISKTNELNLKNLDVALEEAKAREREAKLKFPSFTDIDMLGLGSSTPVGTVNAIMPLQSVDILSQVTLNSLITSGGETSAYLSIDGIAPVRVTKGSDVGGVKVVSVTDKGVTVSFDKKTRFLAGGSYE</sequence>
<comment type="caution">
    <text evidence="1">The sequence shown here is derived from an EMBL/GenBank/DDBJ whole genome shotgun (WGS) entry which is preliminary data.</text>
</comment>
<reference evidence="1 2" key="1">
    <citation type="submission" date="2022-09" db="EMBL/GenBank/DDBJ databases">
        <title>The outer-membrane cytochrome OmcA is essential for infection of Shewanella oneidensis by a zebrafish-associated bacteriophage.</title>
        <authorList>
            <person name="Grenfell A.W."/>
            <person name="Intile P."/>
            <person name="Mcfarlane J."/>
            <person name="Leung D."/>
            <person name="Abdalla K."/>
            <person name="Wold M."/>
            <person name="Kees E."/>
            <person name="Gralnick J."/>
        </authorList>
    </citation>
    <scope>NUCLEOTIDE SEQUENCE [LARGE SCALE GENOMIC DNA]</scope>
    <source>
        <strain evidence="1 2">NF-5</strain>
    </source>
</reference>
<protein>
    <recommendedName>
        <fullName evidence="3">Type IV pilus biogenesis protein PilP</fullName>
    </recommendedName>
</protein>
<dbReference type="EMBL" id="JAOTLW010000025">
    <property type="protein sequence ID" value="MDI5833713.1"/>
    <property type="molecule type" value="Genomic_DNA"/>
</dbReference>
<evidence type="ECO:0000313" key="1">
    <source>
        <dbReference type="EMBL" id="MDI5833713.1"/>
    </source>
</evidence>
<evidence type="ECO:0000313" key="2">
    <source>
        <dbReference type="Proteomes" id="UP001159075"/>
    </source>
</evidence>
<evidence type="ECO:0008006" key="3">
    <source>
        <dbReference type="Google" id="ProtNLM"/>
    </source>
</evidence>
<accession>A0ABT6UGW7</accession>
<organism evidence="1 2">
    <name type="scientific">Shewanella xiamenensis</name>
    <dbReference type="NCBI Taxonomy" id="332186"/>
    <lineage>
        <taxon>Bacteria</taxon>
        <taxon>Pseudomonadati</taxon>
        <taxon>Pseudomonadota</taxon>
        <taxon>Gammaproteobacteria</taxon>
        <taxon>Alteromonadales</taxon>
        <taxon>Shewanellaceae</taxon>
        <taxon>Shewanella</taxon>
    </lineage>
</organism>
<gene>
    <name evidence="1" type="ORF">ODY93_19190</name>
</gene>
<proteinExistence type="predicted"/>